<evidence type="ECO:0000313" key="2">
    <source>
        <dbReference type="Proteomes" id="UP000016160"/>
    </source>
</evidence>
<dbReference type="OrthoDB" id="1493222at2"/>
<dbReference type="AlphaFoldDB" id="T2KRF5"/>
<organism evidence="1 2">
    <name type="scientific">Formosa agariphila (strain DSM 15362 / KCTC 12365 / LMG 23005 / KMM 3901 / M-2Alg 35-1)</name>
    <dbReference type="NCBI Taxonomy" id="1347342"/>
    <lineage>
        <taxon>Bacteria</taxon>
        <taxon>Pseudomonadati</taxon>
        <taxon>Bacteroidota</taxon>
        <taxon>Flavobacteriia</taxon>
        <taxon>Flavobacteriales</taxon>
        <taxon>Flavobacteriaceae</taxon>
        <taxon>Formosa</taxon>
    </lineage>
</organism>
<gene>
    <name evidence="1" type="ORF">BN863_33910</name>
</gene>
<evidence type="ECO:0008006" key="3">
    <source>
        <dbReference type="Google" id="ProtNLM"/>
    </source>
</evidence>
<dbReference type="Proteomes" id="UP000016160">
    <property type="component" value="Chromosome"/>
</dbReference>
<dbReference type="RefSeq" id="WP_038532604.1">
    <property type="nucleotide sequence ID" value="NZ_HG315671.1"/>
</dbReference>
<dbReference type="EMBL" id="HG315671">
    <property type="protein sequence ID" value="CDF81103.1"/>
    <property type="molecule type" value="Genomic_DNA"/>
</dbReference>
<name>T2KRF5_FORAG</name>
<dbReference type="eggNOG" id="COG3743">
    <property type="taxonomic scope" value="Bacteria"/>
</dbReference>
<sequence length="170" mass="18537">MNMCILIPAIVGLLCALLGYFLGKSSVKEVDETLYTSKISKLETDLKACNSKLGALKMQDSRMAAAMSAPLLVFNAAEAKAIFGKLIKENDLKIIEGIGPKIEQLFFNAGITTWKALSETSVAKCQEVLNGGGEAFKVHNPGTWPEQAKLAYEGQWKKLLEWQDILEGGK</sequence>
<protein>
    <recommendedName>
        <fullName evidence="3">LSU ribosomal protein L21p</fullName>
    </recommendedName>
</protein>
<dbReference type="PATRIC" id="fig|1347342.6.peg.3419"/>
<accession>T2KRF5</accession>
<reference evidence="1 2" key="1">
    <citation type="journal article" date="2013" name="Appl. Environ. Microbiol.">
        <title>The genome of the alga-associated marine flavobacterium Formosa agariphila KMM 3901T reveals a broad potential for degradation of algal polysaccharides.</title>
        <authorList>
            <person name="Mann A.J."/>
            <person name="Hahnke R.L."/>
            <person name="Huang S."/>
            <person name="Werner J."/>
            <person name="Xing P."/>
            <person name="Barbeyron T."/>
            <person name="Huettel B."/>
            <person name="Stueber K."/>
            <person name="Reinhardt R."/>
            <person name="Harder J."/>
            <person name="Gloeckner F.O."/>
            <person name="Amann R.I."/>
            <person name="Teeling H."/>
        </authorList>
    </citation>
    <scope>NUCLEOTIDE SEQUENCE [LARGE SCALE GENOMIC DNA]</scope>
    <source>
        <strain evidence="2">DSM 15362 / KCTC 12365 / LMG 23005 / KMM 3901</strain>
    </source>
</reference>
<proteinExistence type="predicted"/>
<evidence type="ECO:0000313" key="1">
    <source>
        <dbReference type="EMBL" id="CDF81103.1"/>
    </source>
</evidence>
<dbReference type="STRING" id="1347342.BN863_33910"/>
<keyword evidence="2" id="KW-1185">Reference proteome</keyword>
<dbReference type="HOGENOM" id="CLU_119003_0_0_10"/>